<proteinExistence type="predicted"/>
<name>A0A3S1BBJ8_ELYCH</name>
<feature type="chain" id="PRO_5018719174" evidence="1">
    <location>
        <begin position="25"/>
        <end position="137"/>
    </location>
</feature>
<dbReference type="Proteomes" id="UP000271974">
    <property type="component" value="Unassembled WGS sequence"/>
</dbReference>
<feature type="non-terminal residue" evidence="2">
    <location>
        <position position="137"/>
    </location>
</feature>
<keyword evidence="1" id="KW-0732">Signal</keyword>
<feature type="signal peptide" evidence="1">
    <location>
        <begin position="1"/>
        <end position="24"/>
    </location>
</feature>
<organism evidence="2 3">
    <name type="scientific">Elysia chlorotica</name>
    <name type="common">Eastern emerald elysia</name>
    <name type="synonym">Sea slug</name>
    <dbReference type="NCBI Taxonomy" id="188477"/>
    <lineage>
        <taxon>Eukaryota</taxon>
        <taxon>Metazoa</taxon>
        <taxon>Spiralia</taxon>
        <taxon>Lophotrochozoa</taxon>
        <taxon>Mollusca</taxon>
        <taxon>Gastropoda</taxon>
        <taxon>Heterobranchia</taxon>
        <taxon>Euthyneura</taxon>
        <taxon>Panpulmonata</taxon>
        <taxon>Sacoglossa</taxon>
        <taxon>Placobranchoidea</taxon>
        <taxon>Plakobranchidae</taxon>
        <taxon>Elysia</taxon>
    </lineage>
</organism>
<keyword evidence="3" id="KW-1185">Reference proteome</keyword>
<evidence type="ECO:0000313" key="2">
    <source>
        <dbReference type="EMBL" id="RUS79628.1"/>
    </source>
</evidence>
<protein>
    <submittedName>
        <fullName evidence="2">Uncharacterized protein</fullName>
    </submittedName>
</protein>
<dbReference type="OrthoDB" id="6154408at2759"/>
<accession>A0A3S1BBJ8</accession>
<reference evidence="2 3" key="1">
    <citation type="submission" date="2019-01" db="EMBL/GenBank/DDBJ databases">
        <title>A draft genome assembly of the solar-powered sea slug Elysia chlorotica.</title>
        <authorList>
            <person name="Cai H."/>
            <person name="Li Q."/>
            <person name="Fang X."/>
            <person name="Li J."/>
            <person name="Curtis N.E."/>
            <person name="Altenburger A."/>
            <person name="Shibata T."/>
            <person name="Feng M."/>
            <person name="Maeda T."/>
            <person name="Schwartz J.A."/>
            <person name="Shigenobu S."/>
            <person name="Lundholm N."/>
            <person name="Nishiyama T."/>
            <person name="Yang H."/>
            <person name="Hasebe M."/>
            <person name="Li S."/>
            <person name="Pierce S.K."/>
            <person name="Wang J."/>
        </authorList>
    </citation>
    <scope>NUCLEOTIDE SEQUENCE [LARGE SCALE GENOMIC DNA]</scope>
    <source>
        <strain evidence="2">EC2010</strain>
        <tissue evidence="2">Whole organism of an adult</tissue>
    </source>
</reference>
<comment type="caution">
    <text evidence="2">The sequence shown here is derived from an EMBL/GenBank/DDBJ whole genome shotgun (WGS) entry which is preliminary data.</text>
</comment>
<sequence length="137" mass="15161">MEALPLTNFYRLAILTSTLSSVLATHFRGGTISWKTMGGEKVEFFYKMGWTYGSGPGCTETKIGQFVNDKLLGGAGPDFNWNCNVGCAGKPVVHSPSYYCMAANKAEMWEQGQMKFNYTFNNSGPFVVAFDGFDWMS</sequence>
<dbReference type="EMBL" id="RQTK01000438">
    <property type="protein sequence ID" value="RUS79628.1"/>
    <property type="molecule type" value="Genomic_DNA"/>
</dbReference>
<evidence type="ECO:0000313" key="3">
    <source>
        <dbReference type="Proteomes" id="UP000271974"/>
    </source>
</evidence>
<gene>
    <name evidence="2" type="ORF">EGW08_012597</name>
</gene>
<dbReference type="AlphaFoldDB" id="A0A3S1BBJ8"/>
<evidence type="ECO:0000256" key="1">
    <source>
        <dbReference type="SAM" id="SignalP"/>
    </source>
</evidence>